<protein>
    <submittedName>
        <fullName evidence="1">Haloacid dehalogenase-like hydrolase</fullName>
    </submittedName>
</protein>
<dbReference type="EMBL" id="ASJR01000027">
    <property type="protein sequence ID" value="ERP30894.1"/>
    <property type="molecule type" value="Genomic_DNA"/>
</dbReference>
<dbReference type="Gene3D" id="1.10.150.240">
    <property type="entry name" value="Putative phosphatase, domain 2"/>
    <property type="match status" value="1"/>
</dbReference>
<dbReference type="SFLD" id="SFLDS00003">
    <property type="entry name" value="Haloacid_Dehalogenase"/>
    <property type="match status" value="1"/>
</dbReference>
<dbReference type="InterPro" id="IPR036412">
    <property type="entry name" value="HAD-like_sf"/>
</dbReference>
<keyword evidence="1" id="KW-0378">Hydrolase</keyword>
<dbReference type="GO" id="GO:0008967">
    <property type="term" value="F:phosphoglycolate phosphatase activity"/>
    <property type="evidence" value="ECO:0007669"/>
    <property type="project" value="TreeGrafter"/>
</dbReference>
<accession>U7D324</accession>
<dbReference type="SUPFAM" id="SSF56784">
    <property type="entry name" value="HAD-like"/>
    <property type="match status" value="1"/>
</dbReference>
<name>U7D324_9BACT</name>
<dbReference type="GO" id="GO:0005829">
    <property type="term" value="C:cytosol"/>
    <property type="evidence" value="ECO:0007669"/>
    <property type="project" value="TreeGrafter"/>
</dbReference>
<gene>
    <name evidence="1" type="ORF">CALK_2263</name>
</gene>
<proteinExistence type="predicted"/>
<dbReference type="PANTHER" id="PTHR43434:SF13">
    <property type="entry name" value="PHOSPHOGLYCOLATE PHOSPHATASE"/>
    <property type="match status" value="1"/>
</dbReference>
<dbReference type="InterPro" id="IPR023214">
    <property type="entry name" value="HAD_sf"/>
</dbReference>
<dbReference type="PANTHER" id="PTHR43434">
    <property type="entry name" value="PHOSPHOGLYCOLATE PHOSPHATASE"/>
    <property type="match status" value="1"/>
</dbReference>
<keyword evidence="2" id="KW-1185">Reference proteome</keyword>
<dbReference type="InterPro" id="IPR006439">
    <property type="entry name" value="HAD-SF_hydro_IA"/>
</dbReference>
<dbReference type="Gene3D" id="3.40.50.1000">
    <property type="entry name" value="HAD superfamily/HAD-like"/>
    <property type="match status" value="1"/>
</dbReference>
<reference evidence="1 2" key="1">
    <citation type="journal article" date="2013" name="Environ. Microbiol.">
        <title>Genome analysis of Chitinivibrio alkaliphilus gen. nov., sp. nov., a novel extremely haloalkaliphilic anaerobic chitinolytic bacterium from the candidate phylum Termite Group 3.</title>
        <authorList>
            <person name="Sorokin D.Y."/>
            <person name="Gumerov V.M."/>
            <person name="Rakitin A.L."/>
            <person name="Beletsky A.V."/>
            <person name="Damste J.S."/>
            <person name="Muyzer G."/>
            <person name="Mardanov A.V."/>
            <person name="Ravin N.V."/>
        </authorList>
    </citation>
    <scope>NUCLEOTIDE SEQUENCE [LARGE SCALE GENOMIC DNA]</scope>
    <source>
        <strain evidence="1 2">ACht1</strain>
    </source>
</reference>
<dbReference type="InterPro" id="IPR023198">
    <property type="entry name" value="PGP-like_dom2"/>
</dbReference>
<dbReference type="OrthoDB" id="9807630at2"/>
<comment type="caution">
    <text evidence="1">The sequence shown here is derived from an EMBL/GenBank/DDBJ whole genome shotgun (WGS) entry which is preliminary data.</text>
</comment>
<evidence type="ECO:0000313" key="2">
    <source>
        <dbReference type="Proteomes" id="UP000017148"/>
    </source>
</evidence>
<dbReference type="STRING" id="1313304.CALK_2263"/>
<evidence type="ECO:0000313" key="1">
    <source>
        <dbReference type="EMBL" id="ERP30894.1"/>
    </source>
</evidence>
<dbReference type="AlphaFoldDB" id="U7D324"/>
<dbReference type="NCBIfam" id="TIGR01549">
    <property type="entry name" value="HAD-SF-IA-v1"/>
    <property type="match status" value="1"/>
</dbReference>
<dbReference type="InterPro" id="IPR050155">
    <property type="entry name" value="HAD-like_hydrolase_sf"/>
</dbReference>
<dbReference type="RefSeq" id="WP_022637629.1">
    <property type="nucleotide sequence ID" value="NZ_ASJR01000027.1"/>
</dbReference>
<dbReference type="InterPro" id="IPR041492">
    <property type="entry name" value="HAD_2"/>
</dbReference>
<organism evidence="1 2">
    <name type="scientific">Chitinivibrio alkaliphilus ACht1</name>
    <dbReference type="NCBI Taxonomy" id="1313304"/>
    <lineage>
        <taxon>Bacteria</taxon>
        <taxon>Pseudomonadati</taxon>
        <taxon>Fibrobacterota</taxon>
        <taxon>Chitinivibrionia</taxon>
        <taxon>Chitinivibrionales</taxon>
        <taxon>Chitinivibrionaceae</taxon>
        <taxon>Chitinivibrio</taxon>
    </lineage>
</organism>
<dbReference type="Pfam" id="PF13419">
    <property type="entry name" value="HAD_2"/>
    <property type="match status" value="1"/>
</dbReference>
<sequence>MSRWVLFDFDGTIAESTDALLSFFNSHIYGRYSSQKLTADDFHTLRSLSLAEKIRFINVPFYKIPLLVRMCRKHFHTMIDDLHIVEGLEEACLSLRQQGYRLGIVSTNNRENIVNFLEQKGVSSLFSLVMCDSGPFLSVKHRTLRKFLRQENITGEAVVYVGDELRDILACRETAIPVVSVAWGWENRELLEKNNPGCVIEDTRELPGIIATLSTQNQLKHVPLSS</sequence>
<dbReference type="Proteomes" id="UP000017148">
    <property type="component" value="Unassembled WGS sequence"/>
</dbReference>
<dbReference type="GO" id="GO:0006281">
    <property type="term" value="P:DNA repair"/>
    <property type="evidence" value="ECO:0007669"/>
    <property type="project" value="TreeGrafter"/>
</dbReference>
<dbReference type="SFLD" id="SFLDG01129">
    <property type="entry name" value="C1.5:_HAD__Beta-PGM__Phosphata"/>
    <property type="match status" value="1"/>
</dbReference>
<dbReference type="eggNOG" id="COG0546">
    <property type="taxonomic scope" value="Bacteria"/>
</dbReference>